<dbReference type="AlphaFoldDB" id="A0A4R6VLA2"/>
<dbReference type="InterPro" id="IPR037012">
    <property type="entry name" value="NanQ/TabA/YiaL_sf"/>
</dbReference>
<dbReference type="PANTHER" id="PTHR34986:SF5">
    <property type="entry name" value="N-ACETYLNEURAMINATE ANOMERASE NANQ"/>
    <property type="match status" value="1"/>
</dbReference>
<dbReference type="RefSeq" id="WP_133542636.1">
    <property type="nucleotide sequence ID" value="NZ_SNYQ01000001.1"/>
</dbReference>
<evidence type="ECO:0000313" key="2">
    <source>
        <dbReference type="Proteomes" id="UP000295657"/>
    </source>
</evidence>
<comment type="caution">
    <text evidence="1">The sequence shown here is derived from an EMBL/GenBank/DDBJ whole genome shotgun (WGS) entry which is preliminary data.</text>
</comment>
<dbReference type="GO" id="GO:0005829">
    <property type="term" value="C:cytosol"/>
    <property type="evidence" value="ECO:0007669"/>
    <property type="project" value="TreeGrafter"/>
</dbReference>
<dbReference type="OrthoDB" id="6196468at2"/>
<dbReference type="PANTHER" id="PTHR34986">
    <property type="entry name" value="EVOLVED BETA-GALACTOSIDASE SUBUNIT BETA"/>
    <property type="match status" value="1"/>
</dbReference>
<dbReference type="SUPFAM" id="SSF51197">
    <property type="entry name" value="Clavaminate synthase-like"/>
    <property type="match status" value="1"/>
</dbReference>
<organism evidence="1 2">
    <name type="scientific">Mesocricetibacter intestinalis</name>
    <dbReference type="NCBI Taxonomy" id="1521930"/>
    <lineage>
        <taxon>Bacteria</taxon>
        <taxon>Pseudomonadati</taxon>
        <taxon>Pseudomonadota</taxon>
        <taxon>Gammaproteobacteria</taxon>
        <taxon>Pasteurellales</taxon>
        <taxon>Pasteurellaceae</taxon>
        <taxon>Mesocricetibacter</taxon>
    </lineage>
</organism>
<dbReference type="NCBIfam" id="TIGR00022">
    <property type="entry name" value="YhcH/YjgK/YiaL family protein"/>
    <property type="match status" value="1"/>
</dbReference>
<dbReference type="EMBL" id="SNYQ01000001">
    <property type="protein sequence ID" value="TDQ59580.1"/>
    <property type="molecule type" value="Genomic_DNA"/>
</dbReference>
<sequence length="157" mass="18127">MFFGDLTRSDFKRGLPKVIAATCEYLNRLDLSALSPGRHDISDQIYMNVMETDTQPAAERPAELHRRHADIQVLISGEEAMEYGITQPDLSRYEVYHEAEDYQLTPHAIEYKQTLTLRPKMFVVYLPYEEHKPCCNAGESSQRIKKLVVKIPLQLLE</sequence>
<dbReference type="InterPro" id="IPR004375">
    <property type="entry name" value="NanQ/TabA/YiaL"/>
</dbReference>
<reference evidence="1 2" key="1">
    <citation type="submission" date="2019-03" db="EMBL/GenBank/DDBJ databases">
        <title>Genomic Encyclopedia of Type Strains, Phase IV (KMG-IV): sequencing the most valuable type-strain genomes for metagenomic binning, comparative biology and taxonomic classification.</title>
        <authorList>
            <person name="Goeker M."/>
        </authorList>
    </citation>
    <scope>NUCLEOTIDE SEQUENCE [LARGE SCALE GENOMIC DNA]</scope>
    <source>
        <strain evidence="1 2">DSM 28403</strain>
    </source>
</reference>
<dbReference type="Proteomes" id="UP000295657">
    <property type="component" value="Unassembled WGS sequence"/>
</dbReference>
<name>A0A4R6VLA2_9PAST</name>
<protein>
    <submittedName>
        <fullName evidence="1">YhcH/YjgK/YiaL family protein</fullName>
    </submittedName>
</protein>
<dbReference type="InterPro" id="IPR049827">
    <property type="entry name" value="NanQ"/>
</dbReference>
<proteinExistence type="predicted"/>
<accession>A0A4R6VLA2</accession>
<dbReference type="Gene3D" id="2.60.120.370">
    <property type="entry name" value="YhcH/YjgK/YiaL"/>
    <property type="match status" value="1"/>
</dbReference>
<evidence type="ECO:0000313" key="1">
    <source>
        <dbReference type="EMBL" id="TDQ59580.1"/>
    </source>
</evidence>
<dbReference type="Pfam" id="PF04074">
    <property type="entry name" value="DUF386"/>
    <property type="match status" value="1"/>
</dbReference>
<gene>
    <name evidence="1" type="ORF">EDC45_0236</name>
</gene>
<keyword evidence="2" id="KW-1185">Reference proteome</keyword>
<dbReference type="NCBIfam" id="NF040884">
    <property type="entry name" value="acetylneur_anom"/>
    <property type="match status" value="1"/>
</dbReference>